<dbReference type="VEuPathDB" id="TriTrypDB:LdBPK_090350.1"/>
<dbReference type="AlphaFoldDB" id="A0A504X1B8"/>
<name>A0A504X1B8_LEIDO</name>
<keyword evidence="2" id="KW-0812">Transmembrane</keyword>
<evidence type="ECO:0000256" key="1">
    <source>
        <dbReference type="SAM" id="MobiDB-lite"/>
    </source>
</evidence>
<dbReference type="VEuPathDB" id="TriTrypDB:LdBPK_090360.1"/>
<dbReference type="Proteomes" id="UP000318447">
    <property type="component" value="Unassembled WGS sequence"/>
</dbReference>
<sequence length="407" mass="45018">MEGNFYVSDVVIDRELKSKYGMAYRKCPNESKRYGQCVEAGQINRSLQRDSCAEERHALRACVATHLRNIAIGSRASCAANMPRTECAIFRTSTLDTAAAVLPGARFEASPMSCRPPLLCIGAVAARCSSSTVWTASAAWRRLVCVAASSCASASSLPLGSLQRRTMLYSTFDAMRSKKSAARSKGALGGAGSRDDNVGARATGAPLSGAGAFSSTSTRPLQSSVQFQKEAEMAFPKTLKSGRPAQQNTISQQLFYANPVNVADVARQQQRDREYTQQMRELHAKRGSADRRFFQRMTDYRDIQDGDPYASVFGESGGTQRLRTAAWQRQFEKENEDVELPYERTNVLARLAPNRFVRYFVNLRDKGGADHLYFLWACALIVVSLLWVVGYLFYTAPSRARPTSEIR</sequence>
<comment type="caution">
    <text evidence="3">The sequence shown here is derived from an EMBL/GenBank/DDBJ whole genome shotgun (WGS) entry which is preliminary data.</text>
</comment>
<gene>
    <name evidence="3" type="ORF">CGC21_18355</name>
</gene>
<dbReference type="PROSITE" id="PS51808">
    <property type="entry name" value="CHCH"/>
    <property type="match status" value="1"/>
</dbReference>
<keyword evidence="2" id="KW-0472">Membrane</keyword>
<feature type="region of interest" description="Disordered" evidence="1">
    <location>
        <begin position="183"/>
        <end position="203"/>
    </location>
</feature>
<feature type="transmembrane region" description="Helical" evidence="2">
    <location>
        <begin position="373"/>
        <end position="394"/>
    </location>
</feature>
<dbReference type="VEuPathDB" id="TriTrypDB:LDHU3_09.0520"/>
<keyword evidence="2" id="KW-1133">Transmembrane helix</keyword>
<dbReference type="EMBL" id="RHLC01000045">
    <property type="protein sequence ID" value="TPP41904.1"/>
    <property type="molecule type" value="Genomic_DNA"/>
</dbReference>
<reference evidence="4" key="1">
    <citation type="submission" date="2019-02" db="EMBL/GenBank/DDBJ databases">
        <title>FDA dAtabase for Regulatory Grade micrObial Sequences (FDA-ARGOS): Supporting development and validation of Infectious Disease Dx tests.</title>
        <authorList>
            <person name="Duncan R."/>
            <person name="Fisher C."/>
            <person name="Tallon L."/>
            <person name="Sadzewicz L."/>
            <person name="Sengamalay N."/>
            <person name="Ott S."/>
            <person name="Godinez A."/>
            <person name="Nagaraj S."/>
            <person name="Vavikolanu K."/>
            <person name="Nadendla S."/>
            <person name="Aluvathingal J."/>
            <person name="Sichtig H."/>
        </authorList>
    </citation>
    <scope>NUCLEOTIDE SEQUENCE [LARGE SCALE GENOMIC DNA]</scope>
    <source>
        <strain evidence="4">FDAARGOS_361</strain>
    </source>
</reference>
<evidence type="ECO:0000256" key="2">
    <source>
        <dbReference type="SAM" id="Phobius"/>
    </source>
</evidence>
<accession>A0A504X1B8</accession>
<protein>
    <submittedName>
        <fullName evidence="3">Uncharacterized protein</fullName>
    </submittedName>
</protein>
<proteinExistence type="predicted"/>
<organism evidence="3 4">
    <name type="scientific">Leishmania donovani</name>
    <dbReference type="NCBI Taxonomy" id="5661"/>
    <lineage>
        <taxon>Eukaryota</taxon>
        <taxon>Discoba</taxon>
        <taxon>Euglenozoa</taxon>
        <taxon>Kinetoplastea</taxon>
        <taxon>Metakinetoplastina</taxon>
        <taxon>Trypanosomatida</taxon>
        <taxon>Trypanosomatidae</taxon>
        <taxon>Leishmaniinae</taxon>
        <taxon>Leishmania</taxon>
    </lineage>
</organism>
<dbReference type="VEuPathDB" id="TriTrypDB:LDHU3_09.0530"/>
<evidence type="ECO:0000313" key="4">
    <source>
        <dbReference type="Proteomes" id="UP000318447"/>
    </source>
</evidence>
<dbReference type="VEuPathDB" id="TriTrypDB:LdCL_090009300"/>
<dbReference type="VEuPathDB" id="TriTrypDB:LdCL_090009200"/>
<evidence type="ECO:0000313" key="3">
    <source>
        <dbReference type="EMBL" id="TPP41904.1"/>
    </source>
</evidence>